<dbReference type="AlphaFoldDB" id="A0A4S3M219"/>
<feature type="coiled-coil region" evidence="1">
    <location>
        <begin position="88"/>
        <end position="115"/>
    </location>
</feature>
<keyword evidence="5" id="KW-0489">Methyltransferase</keyword>
<feature type="chain" id="PRO_5020751517" evidence="4">
    <location>
        <begin position="25"/>
        <end position="205"/>
    </location>
</feature>
<keyword evidence="4" id="KW-0732">Signal</keyword>
<keyword evidence="5" id="KW-0808">Transferase</keyword>
<evidence type="ECO:0000256" key="1">
    <source>
        <dbReference type="SAM" id="Coils"/>
    </source>
</evidence>
<keyword evidence="3" id="KW-0472">Membrane</keyword>
<keyword evidence="6" id="KW-1185">Reference proteome</keyword>
<evidence type="ECO:0000256" key="4">
    <source>
        <dbReference type="SAM" id="SignalP"/>
    </source>
</evidence>
<accession>A0A4S3M219</accession>
<protein>
    <submittedName>
        <fullName evidence="5">tRNA (Guanine-N1)-methyltransferase</fullName>
    </submittedName>
</protein>
<sequence>MMKTKKNLFAAFALSLMVSFAVSAQEEKEELSLNDGSIDKQFEYVMEEANNYRNYKVVKTEWLNTLKKNTLDSIARLEKELGSTKELTATQKAEIDGLKEELANINEQLSNITEEKDSISFFGTLINKPVYKSIMWGIVAALTLVLILFIYKFKNANTITQQAKQSLSELEMEYEEHRRKALEREQKARRQLQDEINKQKMQKSK</sequence>
<proteinExistence type="predicted"/>
<reference evidence="5 6" key="1">
    <citation type="submission" date="2019-04" db="EMBL/GenBank/DDBJ databases">
        <title>Draft genome sequence of Robertkochia marina CC-AMO-30D.</title>
        <authorList>
            <person name="Hameed A."/>
            <person name="Lin S.-Y."/>
            <person name="Shahina M."/>
            <person name="Lai W.-A."/>
            <person name="Young C.-C."/>
        </authorList>
    </citation>
    <scope>NUCLEOTIDE SEQUENCE [LARGE SCALE GENOMIC DNA]</scope>
    <source>
        <strain evidence="5 6">CC-AMO-30D</strain>
    </source>
</reference>
<evidence type="ECO:0000256" key="2">
    <source>
        <dbReference type="SAM" id="MobiDB-lite"/>
    </source>
</evidence>
<dbReference type="RefSeq" id="WP_136336278.1">
    <property type="nucleotide sequence ID" value="NZ_QXMP01000010.1"/>
</dbReference>
<gene>
    <name evidence="5" type="ORF">E7Z59_10535</name>
</gene>
<dbReference type="GO" id="GO:0008168">
    <property type="term" value="F:methyltransferase activity"/>
    <property type="evidence" value="ECO:0007669"/>
    <property type="project" value="UniProtKB-KW"/>
</dbReference>
<evidence type="ECO:0000313" key="6">
    <source>
        <dbReference type="Proteomes" id="UP000305939"/>
    </source>
</evidence>
<comment type="caution">
    <text evidence="5">The sequence shown here is derived from an EMBL/GenBank/DDBJ whole genome shotgun (WGS) entry which is preliminary data.</text>
</comment>
<dbReference type="Proteomes" id="UP000305939">
    <property type="component" value="Unassembled WGS sequence"/>
</dbReference>
<dbReference type="GO" id="GO:0032259">
    <property type="term" value="P:methylation"/>
    <property type="evidence" value="ECO:0007669"/>
    <property type="project" value="UniProtKB-KW"/>
</dbReference>
<organism evidence="5 6">
    <name type="scientific">Robertkochia marina</name>
    <dbReference type="NCBI Taxonomy" id="1227945"/>
    <lineage>
        <taxon>Bacteria</taxon>
        <taxon>Pseudomonadati</taxon>
        <taxon>Bacteroidota</taxon>
        <taxon>Flavobacteriia</taxon>
        <taxon>Flavobacteriales</taxon>
        <taxon>Flavobacteriaceae</taxon>
        <taxon>Robertkochia</taxon>
    </lineage>
</organism>
<dbReference type="EMBL" id="SSMC01000002">
    <property type="protein sequence ID" value="THD68073.1"/>
    <property type="molecule type" value="Genomic_DNA"/>
</dbReference>
<evidence type="ECO:0000313" key="5">
    <source>
        <dbReference type="EMBL" id="THD68073.1"/>
    </source>
</evidence>
<dbReference type="OrthoDB" id="981213at2"/>
<keyword evidence="3" id="KW-0812">Transmembrane</keyword>
<keyword evidence="3" id="KW-1133">Transmembrane helix</keyword>
<feature type="signal peptide" evidence="4">
    <location>
        <begin position="1"/>
        <end position="24"/>
    </location>
</feature>
<feature type="region of interest" description="Disordered" evidence="2">
    <location>
        <begin position="181"/>
        <end position="205"/>
    </location>
</feature>
<evidence type="ECO:0000256" key="3">
    <source>
        <dbReference type="SAM" id="Phobius"/>
    </source>
</evidence>
<name>A0A4S3M219_9FLAO</name>
<feature type="compositionally biased region" description="Basic and acidic residues" evidence="2">
    <location>
        <begin position="181"/>
        <end position="198"/>
    </location>
</feature>
<feature type="transmembrane region" description="Helical" evidence="3">
    <location>
        <begin position="134"/>
        <end position="151"/>
    </location>
</feature>
<keyword evidence="1" id="KW-0175">Coiled coil</keyword>